<dbReference type="SUPFAM" id="SSF75632">
    <property type="entry name" value="Cullin homology domain"/>
    <property type="match status" value="1"/>
</dbReference>
<keyword evidence="2" id="KW-1017">Isopeptide bond</keyword>
<evidence type="ECO:0000313" key="8">
    <source>
        <dbReference type="EMBL" id="KKZ63612.1"/>
    </source>
</evidence>
<dbReference type="AlphaFoldDB" id="A0A0G2HZ64"/>
<dbReference type="FunFam" id="1.10.10.10:FF:000014">
    <property type="entry name" value="Cullin 1"/>
    <property type="match status" value="1"/>
</dbReference>
<comment type="caution">
    <text evidence="8">The sequence shown here is derived from an EMBL/GenBank/DDBJ whole genome shotgun (WGS) entry which is preliminary data.</text>
</comment>
<dbReference type="Pfam" id="PF10557">
    <property type="entry name" value="Cullin_Nedd8"/>
    <property type="match status" value="1"/>
</dbReference>
<dbReference type="GO" id="GO:0031461">
    <property type="term" value="C:cullin-RING ubiquitin ligase complex"/>
    <property type="evidence" value="ECO:0007669"/>
    <property type="project" value="InterPro"/>
</dbReference>
<dbReference type="FunFam" id="1.20.1310.10:FF:000031">
    <property type="entry name" value="Ubiquitin ligase subunit CulD"/>
    <property type="match status" value="1"/>
</dbReference>
<accession>A0A0G2HZ64</accession>
<evidence type="ECO:0000256" key="3">
    <source>
        <dbReference type="ARBA" id="ARBA00022843"/>
    </source>
</evidence>
<evidence type="ECO:0000256" key="1">
    <source>
        <dbReference type="ARBA" id="ARBA00006019"/>
    </source>
</evidence>
<dbReference type="Pfam" id="PF00888">
    <property type="entry name" value="Cullin"/>
    <property type="match status" value="1"/>
</dbReference>
<dbReference type="GO" id="GO:0006511">
    <property type="term" value="P:ubiquitin-dependent protein catabolic process"/>
    <property type="evidence" value="ECO:0007669"/>
    <property type="project" value="InterPro"/>
</dbReference>
<dbReference type="SMART" id="SM00182">
    <property type="entry name" value="CULLIN"/>
    <property type="match status" value="1"/>
</dbReference>
<comment type="similarity">
    <text evidence="1 4 5">Belongs to the cullin family.</text>
</comment>
<feature type="compositionally biased region" description="Basic and acidic residues" evidence="6">
    <location>
        <begin position="23"/>
        <end position="35"/>
    </location>
</feature>
<feature type="compositionally biased region" description="Polar residues" evidence="6">
    <location>
        <begin position="111"/>
        <end position="121"/>
    </location>
</feature>
<evidence type="ECO:0000256" key="5">
    <source>
        <dbReference type="RuleBase" id="RU003829"/>
    </source>
</evidence>
<dbReference type="InterPro" id="IPR045093">
    <property type="entry name" value="Cullin"/>
</dbReference>
<keyword evidence="3" id="KW-0832">Ubl conjugation</keyword>
<dbReference type="InterPro" id="IPR016158">
    <property type="entry name" value="Cullin_homology"/>
</dbReference>
<dbReference type="InterPro" id="IPR016159">
    <property type="entry name" value="Cullin_repeat-like_dom_sf"/>
</dbReference>
<feature type="domain" description="Cullin family profile" evidence="7">
    <location>
        <begin position="525"/>
        <end position="772"/>
    </location>
</feature>
<dbReference type="EMBL" id="LCZI01000940">
    <property type="protein sequence ID" value="KKZ63612.1"/>
    <property type="molecule type" value="Genomic_DNA"/>
</dbReference>
<dbReference type="Proteomes" id="UP000034164">
    <property type="component" value="Unassembled WGS sequence"/>
</dbReference>
<protein>
    <recommendedName>
        <fullName evidence="7">Cullin family profile domain-containing protein</fullName>
    </recommendedName>
</protein>
<reference evidence="9" key="1">
    <citation type="journal article" date="2015" name="PLoS Genet.">
        <title>The dynamic genome and transcriptome of the human fungal pathogen Blastomyces and close relative Emmonsia.</title>
        <authorList>
            <person name="Munoz J.F."/>
            <person name="Gauthier G.M."/>
            <person name="Desjardins C.A."/>
            <person name="Gallo J.E."/>
            <person name="Holder J."/>
            <person name="Sullivan T.D."/>
            <person name="Marty A.J."/>
            <person name="Carmen J.C."/>
            <person name="Chen Z."/>
            <person name="Ding L."/>
            <person name="Gujja S."/>
            <person name="Magrini V."/>
            <person name="Misas E."/>
            <person name="Mitreva M."/>
            <person name="Priest M."/>
            <person name="Saif S."/>
            <person name="Whiston E.A."/>
            <person name="Young S."/>
            <person name="Zeng Q."/>
            <person name="Goldman W.E."/>
            <person name="Mardis E.R."/>
            <person name="Taylor J.W."/>
            <person name="McEwen J.G."/>
            <person name="Clay O.K."/>
            <person name="Klein B.S."/>
            <person name="Cuomo C.A."/>
        </authorList>
    </citation>
    <scope>NUCLEOTIDE SEQUENCE [LARGE SCALE GENOMIC DNA]</scope>
    <source>
        <strain evidence="9">UAMH 3008</strain>
    </source>
</reference>
<evidence type="ECO:0000256" key="2">
    <source>
        <dbReference type="ARBA" id="ARBA00022499"/>
    </source>
</evidence>
<dbReference type="InterPro" id="IPR036388">
    <property type="entry name" value="WH-like_DNA-bd_sf"/>
</dbReference>
<sequence length="899" mass="102096">MQNSNKPAPRGGNNKSVGKRKHSDQDLENREDLVRKQATITDLFENGGNNVSKNGRGEFLSPNTKRVRRDIPHPPTSSPSNSTQQPIAVEKMYTFPQKNTDSKFPTGAAGLNSSPSNSNGATQMGSRAFNPMTRPSNFTPHTGARKLVVKNLRAIPRLDQDQYFEKIWSQLDSALTAILADEKAEQSLEELYRGAENVCRQGKATILAKRLQDRCKEHVTGTILKLLLARSADGNDIDILKSVEEAWSAWNGRLVIIRSIFYYLDQSFLLHSADNPVIYEMGLIQFRTVIFSNDVLRPRILQGACQLIELDRKEDNMVVDPNLLRRAIKLFHDLGVYKKHFEPCMLDDSEKYISSWAGNEATHCGLATYVEKCHLLADREMARCDLFALDRSTKQSISQMLDRYLVSEHTNLLIKEDDIVELLSKSDKVALEQLYTLLQRQDLGAKIKPAFSAYIIREGSGIVFDQVNEDKMVTRLLKFKENLDEIWKEAFHKNETLGHTLREAFEKFINETKQTPTSWGTDNPKPGEMIAKYVDMLLKGGVKAIQGLDGESKSGSAAMVDEDAEINQKLDQVLDLFRFVHGKAVFEAFYKNDLARRLLMGRSASDEAEKSMLARLRSECGSNFTHNLESMFKDMDLARDEMASYNALIGPKRDKSKMDLNVNVISAAAWPSYPDVQVKIPKAISNAMDGFEQFYNNKYNGRKLHWKHSLAHCQLKAKFPKGDKEIIVSSFQAIVLLLFNEVDDGDTLSYTEIREATGLSDIELKRTLQSVACAKYRVLTKRPRGRYVNDGDTFTFNSNFSDPKMRIKINQIQLKETKQENKITHERVAADRHYETQAAIVRIMKARKVITHAELLVEVINKTKSRGVLEPAGIKTNIEKLIERDYIEREEGNKYRYLA</sequence>
<dbReference type="OrthoDB" id="27073at2759"/>
<evidence type="ECO:0000256" key="4">
    <source>
        <dbReference type="PROSITE-ProRule" id="PRU00330"/>
    </source>
</evidence>
<dbReference type="SUPFAM" id="SSF74788">
    <property type="entry name" value="Cullin repeat-like"/>
    <property type="match status" value="1"/>
</dbReference>
<dbReference type="GO" id="GO:0031625">
    <property type="term" value="F:ubiquitin protein ligase binding"/>
    <property type="evidence" value="ECO:0007669"/>
    <property type="project" value="InterPro"/>
</dbReference>
<dbReference type="InterPro" id="IPR036390">
    <property type="entry name" value="WH_DNA-bd_sf"/>
</dbReference>
<dbReference type="Gene3D" id="3.30.230.130">
    <property type="entry name" value="Cullin, Chain C, Domain 2"/>
    <property type="match status" value="1"/>
</dbReference>
<name>A0A0G2HZ64_9EURO</name>
<evidence type="ECO:0000256" key="6">
    <source>
        <dbReference type="SAM" id="MobiDB-lite"/>
    </source>
</evidence>
<dbReference type="InterPro" id="IPR036317">
    <property type="entry name" value="Cullin_homology_sf"/>
</dbReference>
<dbReference type="VEuPathDB" id="FungiDB:EMCG_02053"/>
<dbReference type="Gene3D" id="1.10.10.10">
    <property type="entry name" value="Winged helix-like DNA-binding domain superfamily/Winged helix DNA-binding domain"/>
    <property type="match status" value="1"/>
</dbReference>
<dbReference type="PROSITE" id="PS50069">
    <property type="entry name" value="CULLIN_2"/>
    <property type="match status" value="1"/>
</dbReference>
<organism evidence="8 9">
    <name type="scientific">[Emmonsia] crescens</name>
    <dbReference type="NCBI Taxonomy" id="73230"/>
    <lineage>
        <taxon>Eukaryota</taxon>
        <taxon>Fungi</taxon>
        <taxon>Dikarya</taxon>
        <taxon>Ascomycota</taxon>
        <taxon>Pezizomycotina</taxon>
        <taxon>Eurotiomycetes</taxon>
        <taxon>Eurotiomycetidae</taxon>
        <taxon>Onygenales</taxon>
        <taxon>Ajellomycetaceae</taxon>
        <taxon>Emergomyces</taxon>
    </lineage>
</organism>
<dbReference type="SMART" id="SM00884">
    <property type="entry name" value="Cullin_Nedd8"/>
    <property type="match status" value="1"/>
</dbReference>
<dbReference type="SUPFAM" id="SSF46785">
    <property type="entry name" value="Winged helix' DNA-binding domain"/>
    <property type="match status" value="1"/>
</dbReference>
<dbReference type="InterPro" id="IPR001373">
    <property type="entry name" value="Cullin_N"/>
</dbReference>
<evidence type="ECO:0000259" key="7">
    <source>
        <dbReference type="PROSITE" id="PS50069"/>
    </source>
</evidence>
<dbReference type="Gene3D" id="1.20.1310.10">
    <property type="entry name" value="Cullin Repeats"/>
    <property type="match status" value="4"/>
</dbReference>
<dbReference type="InterPro" id="IPR059120">
    <property type="entry name" value="Cullin-like_AB"/>
</dbReference>
<proteinExistence type="inferred from homology"/>
<dbReference type="Pfam" id="PF26557">
    <property type="entry name" value="Cullin_AB"/>
    <property type="match status" value="1"/>
</dbReference>
<dbReference type="PROSITE" id="PS01256">
    <property type="entry name" value="CULLIN_1"/>
    <property type="match status" value="1"/>
</dbReference>
<evidence type="ECO:0000313" key="9">
    <source>
        <dbReference type="Proteomes" id="UP000034164"/>
    </source>
</evidence>
<dbReference type="InterPro" id="IPR016157">
    <property type="entry name" value="Cullin_CS"/>
</dbReference>
<dbReference type="InterPro" id="IPR019559">
    <property type="entry name" value="Cullin_neddylation_domain"/>
</dbReference>
<gene>
    <name evidence="8" type="ORF">EMCG_02053</name>
</gene>
<dbReference type="PANTHER" id="PTHR11932">
    <property type="entry name" value="CULLIN"/>
    <property type="match status" value="1"/>
</dbReference>
<dbReference type="FunFam" id="3.30.230.130:FF:000006">
    <property type="entry name" value="Cullin-4 like"/>
    <property type="match status" value="1"/>
</dbReference>
<feature type="region of interest" description="Disordered" evidence="6">
    <location>
        <begin position="1"/>
        <end position="121"/>
    </location>
</feature>
<dbReference type="FunFam" id="1.20.1310.10:FF:000035">
    <property type="entry name" value="Ubiquitin ligase subunit CulD, putative"/>
    <property type="match status" value="1"/>
</dbReference>